<protein>
    <submittedName>
        <fullName evidence="5">Glycoside hydrolase family 25 protein</fullName>
    </submittedName>
</protein>
<name>A0ABX2HQL6_9FIRM</name>
<comment type="caution">
    <text evidence="5">The sequence shown here is derived from an EMBL/GenBank/DDBJ whole genome shotgun (WGS) entry which is preliminary data.</text>
</comment>
<sequence length="265" mass="30471">MSRIAAVHRKGGWDVKKSFRIGPRAVLAFICIGVVLTASYGYGVLQGWFLLNNPSREQYPIRGVDVSHYQGDIDWEVLSRQDIRFAYIKATEGSSHTDERFRENWDHAADTELKVGAYHFFSFDSPAETQAGHFIETVQAFDGMLPPVVDFEFYGDKQASPPPVEPTVQQLWAMLGKLEQHYGMTPILYATEETYRMYLEGRLDGYPLWIRNVTGRPDTDRDWLFWQYSNRGRLDGYTGDERFIDLNVFAGDEARWAGFTEAGRR</sequence>
<dbReference type="PANTHER" id="PTHR34135">
    <property type="entry name" value="LYSOZYME"/>
    <property type="match status" value="1"/>
</dbReference>
<dbReference type="SUPFAM" id="SSF51445">
    <property type="entry name" value="(Trans)glycosidases"/>
    <property type="match status" value="1"/>
</dbReference>
<dbReference type="Gene3D" id="3.20.20.80">
    <property type="entry name" value="Glycosidases"/>
    <property type="match status" value="1"/>
</dbReference>
<keyword evidence="4" id="KW-0472">Membrane</keyword>
<dbReference type="Pfam" id="PF01183">
    <property type="entry name" value="Glyco_hydro_25"/>
    <property type="match status" value="1"/>
</dbReference>
<feature type="transmembrane region" description="Helical" evidence="4">
    <location>
        <begin position="26"/>
        <end position="51"/>
    </location>
</feature>
<accession>A0ABX2HQL6</accession>
<evidence type="ECO:0000256" key="2">
    <source>
        <dbReference type="ARBA" id="ARBA00022801"/>
    </source>
</evidence>
<dbReference type="PROSITE" id="PS51904">
    <property type="entry name" value="GLYCOSYL_HYDROL_F25_2"/>
    <property type="match status" value="1"/>
</dbReference>
<gene>
    <name evidence="5" type="ORF">G5B36_16565</name>
</gene>
<dbReference type="EMBL" id="JAAITT010000024">
    <property type="protein sequence ID" value="NSJ50303.1"/>
    <property type="molecule type" value="Genomic_DNA"/>
</dbReference>
<keyword evidence="4" id="KW-1133">Transmembrane helix</keyword>
<dbReference type="InterPro" id="IPR002053">
    <property type="entry name" value="Glyco_hydro_25"/>
</dbReference>
<dbReference type="InterPro" id="IPR018077">
    <property type="entry name" value="Glyco_hydro_fam25_subgr"/>
</dbReference>
<dbReference type="PANTHER" id="PTHR34135:SF2">
    <property type="entry name" value="LYSOZYME"/>
    <property type="match status" value="1"/>
</dbReference>
<evidence type="ECO:0000313" key="5">
    <source>
        <dbReference type="EMBL" id="NSJ50303.1"/>
    </source>
</evidence>
<evidence type="ECO:0000313" key="6">
    <source>
        <dbReference type="Proteomes" id="UP000669239"/>
    </source>
</evidence>
<evidence type="ECO:0000256" key="1">
    <source>
        <dbReference type="ARBA" id="ARBA00010646"/>
    </source>
</evidence>
<keyword evidence="3" id="KW-0326">Glycosidase</keyword>
<comment type="similarity">
    <text evidence="1">Belongs to the glycosyl hydrolase 25 family.</text>
</comment>
<keyword evidence="4" id="KW-0812">Transmembrane</keyword>
<proteinExistence type="inferred from homology"/>
<keyword evidence="6" id="KW-1185">Reference proteome</keyword>
<evidence type="ECO:0000256" key="3">
    <source>
        <dbReference type="ARBA" id="ARBA00023295"/>
    </source>
</evidence>
<dbReference type="Proteomes" id="UP000669239">
    <property type="component" value="Unassembled WGS sequence"/>
</dbReference>
<keyword evidence="2 5" id="KW-0378">Hydrolase</keyword>
<dbReference type="InterPro" id="IPR017853">
    <property type="entry name" value="GH"/>
</dbReference>
<organism evidence="5 6">
    <name type="scientific">Enterocloster aldenensis</name>
    <dbReference type="NCBI Taxonomy" id="358742"/>
    <lineage>
        <taxon>Bacteria</taxon>
        <taxon>Bacillati</taxon>
        <taxon>Bacillota</taxon>
        <taxon>Clostridia</taxon>
        <taxon>Lachnospirales</taxon>
        <taxon>Lachnospiraceae</taxon>
        <taxon>Enterocloster</taxon>
    </lineage>
</organism>
<evidence type="ECO:0000256" key="4">
    <source>
        <dbReference type="SAM" id="Phobius"/>
    </source>
</evidence>
<dbReference type="SMART" id="SM00641">
    <property type="entry name" value="Glyco_25"/>
    <property type="match status" value="1"/>
</dbReference>
<dbReference type="CDD" id="cd06413">
    <property type="entry name" value="GH25_muramidase_1"/>
    <property type="match status" value="1"/>
</dbReference>
<reference evidence="5 6" key="1">
    <citation type="journal article" date="2020" name="Cell Host Microbe">
        <title>Functional and Genomic Variation between Human-Derived Isolates of Lachnospiraceae Reveals Inter- and Intra-Species Diversity.</title>
        <authorList>
            <person name="Sorbara M.T."/>
            <person name="Littmann E.R."/>
            <person name="Fontana E."/>
            <person name="Moody T.U."/>
            <person name="Kohout C.E."/>
            <person name="Gjonbalaj M."/>
            <person name="Eaton V."/>
            <person name="Seok R."/>
            <person name="Leiner I.M."/>
            <person name="Pamer E.G."/>
        </authorList>
    </citation>
    <scope>NUCLEOTIDE SEQUENCE [LARGE SCALE GENOMIC DNA]</scope>
    <source>
        <strain evidence="5 6">MSK.1.17</strain>
    </source>
</reference>
<dbReference type="GO" id="GO:0016787">
    <property type="term" value="F:hydrolase activity"/>
    <property type="evidence" value="ECO:0007669"/>
    <property type="project" value="UniProtKB-KW"/>
</dbReference>